<protein>
    <submittedName>
        <fullName evidence="4">MlaD family protein</fullName>
    </submittedName>
</protein>
<evidence type="ECO:0000256" key="1">
    <source>
        <dbReference type="SAM" id="MobiDB-lite"/>
    </source>
</evidence>
<evidence type="ECO:0000259" key="3">
    <source>
        <dbReference type="Pfam" id="PF11887"/>
    </source>
</evidence>
<gene>
    <name evidence="4" type="ORF">GCM10009754_55730</name>
</gene>
<dbReference type="PANTHER" id="PTHR33371">
    <property type="entry name" value="INTERMEMBRANE PHOSPHOLIPID TRANSPORT SYSTEM BINDING PROTEIN MLAD-RELATED"/>
    <property type="match status" value="1"/>
</dbReference>
<dbReference type="Pfam" id="PF11887">
    <property type="entry name" value="Mce4_CUP1"/>
    <property type="match status" value="1"/>
</dbReference>
<dbReference type="Proteomes" id="UP001501116">
    <property type="component" value="Unassembled WGS sequence"/>
</dbReference>
<evidence type="ECO:0000259" key="2">
    <source>
        <dbReference type="Pfam" id="PF02470"/>
    </source>
</evidence>
<dbReference type="EMBL" id="BAAANN010000024">
    <property type="protein sequence ID" value="GAA1973656.1"/>
    <property type="molecule type" value="Genomic_DNA"/>
</dbReference>
<keyword evidence="5" id="KW-1185">Reference proteome</keyword>
<dbReference type="Pfam" id="PF02470">
    <property type="entry name" value="MlaD"/>
    <property type="match status" value="1"/>
</dbReference>
<dbReference type="InterPro" id="IPR024516">
    <property type="entry name" value="Mce_C"/>
</dbReference>
<proteinExistence type="predicted"/>
<dbReference type="InterPro" id="IPR052336">
    <property type="entry name" value="MlaD_Phospholipid_Transporter"/>
</dbReference>
<dbReference type="InterPro" id="IPR003399">
    <property type="entry name" value="Mce/MlaD"/>
</dbReference>
<organism evidence="4 5">
    <name type="scientific">Amycolatopsis minnesotensis</name>
    <dbReference type="NCBI Taxonomy" id="337894"/>
    <lineage>
        <taxon>Bacteria</taxon>
        <taxon>Bacillati</taxon>
        <taxon>Actinomycetota</taxon>
        <taxon>Actinomycetes</taxon>
        <taxon>Pseudonocardiales</taxon>
        <taxon>Pseudonocardiaceae</taxon>
        <taxon>Amycolatopsis</taxon>
    </lineage>
</organism>
<dbReference type="RefSeq" id="WP_344425103.1">
    <property type="nucleotide sequence ID" value="NZ_BAAANN010000024.1"/>
</dbReference>
<feature type="region of interest" description="Disordered" evidence="1">
    <location>
        <begin position="323"/>
        <end position="391"/>
    </location>
</feature>
<dbReference type="InterPro" id="IPR005693">
    <property type="entry name" value="Mce"/>
</dbReference>
<dbReference type="PANTHER" id="PTHR33371:SF16">
    <property type="entry name" value="MCE-FAMILY PROTEIN MCE3F"/>
    <property type="match status" value="1"/>
</dbReference>
<dbReference type="PROSITE" id="PS51257">
    <property type="entry name" value="PROKAR_LIPOPROTEIN"/>
    <property type="match status" value="1"/>
</dbReference>
<evidence type="ECO:0000313" key="4">
    <source>
        <dbReference type="EMBL" id="GAA1973656.1"/>
    </source>
</evidence>
<evidence type="ECO:0000313" key="5">
    <source>
        <dbReference type="Proteomes" id="UP001501116"/>
    </source>
</evidence>
<comment type="caution">
    <text evidence="4">The sequence shown here is derived from an EMBL/GenBank/DDBJ whole genome shotgun (WGS) entry which is preliminary data.</text>
</comment>
<dbReference type="NCBIfam" id="TIGR00996">
    <property type="entry name" value="Mtu_fam_mce"/>
    <property type="match status" value="1"/>
</dbReference>
<name>A0ABN2RRS5_9PSEU</name>
<sequence>MIRRLGRRLPLVQLTAFLLIGVGCSVYLAVTAVGPAEFRAATHVTVRMPDAGGISPGASVTYHGVTAGSVAAVNLRGDGVEIALDLDSALRVPANTEVVVAQDTAVALRHLDLRPKTDAPPFLADGAVVHAGKDAGILPLQTVLVNLMKLTDSIDVDDLGTIADELSTGLSGTAPQLENLVDKGSQIVTELNEMRPTVTTVLTGAKDFLGEGTSARLPKLVESLGKLTGQLRTLEPKAVPLLERAPGLIDQLVPLLKDNQRNVGVLLANLVSPVDLVAGRSEALRAFLTDVPRGLGDLASIGRGDHADFTLVLGQGGICYYPQQRRTPTDTTPRPPASDFRCPPGKSGDQGVRGAANAPTPPAPANPGQESGTPPPGSPSWAALYTQGARG</sequence>
<feature type="domain" description="Mce/MlaD" evidence="2">
    <location>
        <begin position="42"/>
        <end position="115"/>
    </location>
</feature>
<reference evidence="4 5" key="1">
    <citation type="journal article" date="2019" name="Int. J. Syst. Evol. Microbiol.">
        <title>The Global Catalogue of Microorganisms (GCM) 10K type strain sequencing project: providing services to taxonomists for standard genome sequencing and annotation.</title>
        <authorList>
            <consortium name="The Broad Institute Genomics Platform"/>
            <consortium name="The Broad Institute Genome Sequencing Center for Infectious Disease"/>
            <person name="Wu L."/>
            <person name="Ma J."/>
        </authorList>
    </citation>
    <scope>NUCLEOTIDE SEQUENCE [LARGE SCALE GENOMIC DNA]</scope>
    <source>
        <strain evidence="4 5">JCM 14545</strain>
    </source>
</reference>
<feature type="domain" description="Mammalian cell entry C-terminal" evidence="3">
    <location>
        <begin position="123"/>
        <end position="300"/>
    </location>
</feature>
<accession>A0ABN2RRS5</accession>